<dbReference type="EMBL" id="CP036274">
    <property type="protein sequence ID" value="QDU28740.1"/>
    <property type="molecule type" value="Genomic_DNA"/>
</dbReference>
<dbReference type="InterPro" id="IPR016181">
    <property type="entry name" value="Acyl_CoA_acyltransferase"/>
</dbReference>
<dbReference type="GO" id="GO:0016747">
    <property type="term" value="F:acyltransferase activity, transferring groups other than amino-acyl groups"/>
    <property type="evidence" value="ECO:0007669"/>
    <property type="project" value="InterPro"/>
</dbReference>
<protein>
    <submittedName>
        <fullName evidence="4">Putative acetyltransferase</fullName>
    </submittedName>
</protein>
<keyword evidence="2" id="KW-0012">Acyltransferase</keyword>
<reference evidence="4 5" key="1">
    <citation type="submission" date="2019-02" db="EMBL/GenBank/DDBJ databases">
        <title>Deep-cultivation of Planctomycetes and their phenomic and genomic characterization uncovers novel biology.</title>
        <authorList>
            <person name="Wiegand S."/>
            <person name="Jogler M."/>
            <person name="Boedeker C."/>
            <person name="Pinto D."/>
            <person name="Vollmers J."/>
            <person name="Rivas-Marin E."/>
            <person name="Kohn T."/>
            <person name="Peeters S.H."/>
            <person name="Heuer A."/>
            <person name="Rast P."/>
            <person name="Oberbeckmann S."/>
            <person name="Bunk B."/>
            <person name="Jeske O."/>
            <person name="Meyerdierks A."/>
            <person name="Storesund J.E."/>
            <person name="Kallscheuer N."/>
            <person name="Luecker S."/>
            <person name="Lage O.M."/>
            <person name="Pohl T."/>
            <person name="Merkel B.J."/>
            <person name="Hornburger P."/>
            <person name="Mueller R.-W."/>
            <person name="Bruemmer F."/>
            <person name="Labrenz M."/>
            <person name="Spormann A.M."/>
            <person name="Op den Camp H."/>
            <person name="Overmann J."/>
            <person name="Amann R."/>
            <person name="Jetten M.S.M."/>
            <person name="Mascher T."/>
            <person name="Medema M.H."/>
            <person name="Devos D.P."/>
            <person name="Kaster A.-K."/>
            <person name="Ovreas L."/>
            <person name="Rohde M."/>
            <person name="Galperin M.Y."/>
            <person name="Jogler C."/>
        </authorList>
    </citation>
    <scope>NUCLEOTIDE SEQUENCE [LARGE SCALE GENOMIC DNA]</scope>
    <source>
        <strain evidence="4 5">ETA_A8</strain>
    </source>
</reference>
<dbReference type="Gene3D" id="3.40.630.30">
    <property type="match status" value="1"/>
</dbReference>
<evidence type="ECO:0000256" key="2">
    <source>
        <dbReference type="ARBA" id="ARBA00023315"/>
    </source>
</evidence>
<feature type="domain" description="N-acetyltransferase" evidence="3">
    <location>
        <begin position="1"/>
        <end position="157"/>
    </location>
</feature>
<keyword evidence="1 4" id="KW-0808">Transferase</keyword>
<name>A0A517YES4_9BACT</name>
<proteinExistence type="predicted"/>
<dbReference type="PANTHER" id="PTHR43877">
    <property type="entry name" value="AMINOALKYLPHOSPHONATE N-ACETYLTRANSFERASE-RELATED-RELATED"/>
    <property type="match status" value="1"/>
</dbReference>
<gene>
    <name evidence="4" type="ORF">ETAA8_38450</name>
</gene>
<organism evidence="4 5">
    <name type="scientific">Anatilimnocola aggregata</name>
    <dbReference type="NCBI Taxonomy" id="2528021"/>
    <lineage>
        <taxon>Bacteria</taxon>
        <taxon>Pseudomonadati</taxon>
        <taxon>Planctomycetota</taxon>
        <taxon>Planctomycetia</taxon>
        <taxon>Pirellulales</taxon>
        <taxon>Pirellulaceae</taxon>
        <taxon>Anatilimnocola</taxon>
    </lineage>
</organism>
<dbReference type="InterPro" id="IPR050832">
    <property type="entry name" value="Bact_Acetyltransf"/>
</dbReference>
<dbReference type="OrthoDB" id="9792929at2"/>
<dbReference type="PANTHER" id="PTHR43877:SF2">
    <property type="entry name" value="AMINOALKYLPHOSPHONATE N-ACETYLTRANSFERASE-RELATED"/>
    <property type="match status" value="1"/>
</dbReference>
<evidence type="ECO:0000259" key="3">
    <source>
        <dbReference type="PROSITE" id="PS51186"/>
    </source>
</evidence>
<keyword evidence="5" id="KW-1185">Reference proteome</keyword>
<dbReference type="CDD" id="cd04301">
    <property type="entry name" value="NAT_SF"/>
    <property type="match status" value="1"/>
</dbReference>
<accession>A0A517YES4</accession>
<dbReference type="KEGG" id="aagg:ETAA8_38450"/>
<evidence type="ECO:0000313" key="4">
    <source>
        <dbReference type="EMBL" id="QDU28740.1"/>
    </source>
</evidence>
<evidence type="ECO:0000313" key="5">
    <source>
        <dbReference type="Proteomes" id="UP000315017"/>
    </source>
</evidence>
<dbReference type="Pfam" id="PF00583">
    <property type="entry name" value="Acetyltransf_1"/>
    <property type="match status" value="1"/>
</dbReference>
<dbReference type="SUPFAM" id="SSF55729">
    <property type="entry name" value="Acyl-CoA N-acyltransferases (Nat)"/>
    <property type="match status" value="1"/>
</dbReference>
<dbReference type="InterPro" id="IPR000182">
    <property type="entry name" value="GNAT_dom"/>
</dbReference>
<evidence type="ECO:0000256" key="1">
    <source>
        <dbReference type="ARBA" id="ARBA00022679"/>
    </source>
</evidence>
<dbReference type="Proteomes" id="UP000315017">
    <property type="component" value="Chromosome"/>
</dbReference>
<sequence>MQVRLANLHDATDARAVVELLDMYSQDEFGSSAPLSPAARENLIPGLIKHGGARVFLASDDTIAQQPIGLAICLLGFSSFRGAPLLNIHDIAVSPAARGHGVGTALLLALEEDAKSLGCCKVTMEVRSDNHRAQAVYQRAGYHGSQPETWFWSKSLG</sequence>
<dbReference type="AlphaFoldDB" id="A0A517YES4"/>
<dbReference type="PROSITE" id="PS51186">
    <property type="entry name" value="GNAT"/>
    <property type="match status" value="1"/>
</dbReference>
<dbReference type="RefSeq" id="WP_145091527.1">
    <property type="nucleotide sequence ID" value="NZ_CP036274.1"/>
</dbReference>